<gene>
    <name evidence="14" type="ORF">AKL17_0861</name>
</gene>
<evidence type="ECO:0000256" key="11">
    <source>
        <dbReference type="ARBA" id="ARBA00048212"/>
    </source>
</evidence>
<comment type="similarity">
    <text evidence="6">Belongs to the class-IV pyridoxal-phosphate-dependent aminotransferase family.</text>
</comment>
<evidence type="ECO:0000256" key="13">
    <source>
        <dbReference type="ARBA" id="ARBA00049229"/>
    </source>
</evidence>
<dbReference type="OrthoDB" id="9805628at2"/>
<keyword evidence="10" id="KW-0028">Amino-acid biosynthesis</keyword>
<dbReference type="PANTHER" id="PTHR42743">
    <property type="entry name" value="AMINO-ACID AMINOTRANSFERASE"/>
    <property type="match status" value="1"/>
</dbReference>
<evidence type="ECO:0000256" key="2">
    <source>
        <dbReference type="ARBA" id="ARBA00003109"/>
    </source>
</evidence>
<keyword evidence="10" id="KW-0100">Branched-chain amino acid biosynthesis</keyword>
<comment type="catalytic activity">
    <reaction evidence="11">
        <text>L-valine + 2-oxoglutarate = 3-methyl-2-oxobutanoate + L-glutamate</text>
        <dbReference type="Rhea" id="RHEA:24813"/>
        <dbReference type="ChEBI" id="CHEBI:11851"/>
        <dbReference type="ChEBI" id="CHEBI:16810"/>
        <dbReference type="ChEBI" id="CHEBI:29985"/>
        <dbReference type="ChEBI" id="CHEBI:57762"/>
        <dbReference type="EC" id="2.6.1.42"/>
    </reaction>
</comment>
<dbReference type="AlphaFoldDB" id="A0A159Z282"/>
<dbReference type="InterPro" id="IPR050571">
    <property type="entry name" value="Class-IV_PLP-Dep_Aminotrnsfr"/>
</dbReference>
<keyword evidence="14" id="KW-0808">Transferase</keyword>
<comment type="function">
    <text evidence="2">Acts on leucine, isoleucine and valine.</text>
</comment>
<reference evidence="14 15" key="1">
    <citation type="submission" date="2015-09" db="EMBL/GenBank/DDBJ databases">
        <title>Complete genome sequence of Defluviimonas alba cai42t isolated from an oilfield in Xinjiang.</title>
        <authorList>
            <person name="Geng S."/>
            <person name="Pan X."/>
            <person name="Wu X."/>
        </authorList>
    </citation>
    <scope>NUCLEOTIDE SEQUENCE [LARGE SCALE GENOMIC DNA]</scope>
    <source>
        <strain evidence="15">cai42</strain>
    </source>
</reference>
<keyword evidence="9" id="KW-0663">Pyridoxal phosphate</keyword>
<dbReference type="Gene3D" id="3.20.10.10">
    <property type="entry name" value="D-amino Acid Aminotransferase, subunit A, domain 2"/>
    <property type="match status" value="1"/>
</dbReference>
<dbReference type="RefSeq" id="WP_066809999.1">
    <property type="nucleotide sequence ID" value="NZ_CP012661.1"/>
</dbReference>
<dbReference type="InterPro" id="IPR001544">
    <property type="entry name" value="Aminotrans_IV"/>
</dbReference>
<evidence type="ECO:0000256" key="10">
    <source>
        <dbReference type="ARBA" id="ARBA00023304"/>
    </source>
</evidence>
<comment type="pathway">
    <text evidence="3">Amino-acid biosynthesis; L-isoleucine biosynthesis; L-isoleucine from 2-oxobutanoate: step 4/4.</text>
</comment>
<accession>A0A159Z282</accession>
<name>A0A159Z282_9RHOB</name>
<dbReference type="STRING" id="1335048.AKL17_0861"/>
<comment type="catalytic activity">
    <reaction evidence="12">
        <text>L-isoleucine + 2-oxoglutarate = (S)-3-methyl-2-oxopentanoate + L-glutamate</text>
        <dbReference type="Rhea" id="RHEA:24801"/>
        <dbReference type="ChEBI" id="CHEBI:16810"/>
        <dbReference type="ChEBI" id="CHEBI:29985"/>
        <dbReference type="ChEBI" id="CHEBI:35146"/>
        <dbReference type="ChEBI" id="CHEBI:58045"/>
        <dbReference type="EC" id="2.6.1.42"/>
    </reaction>
</comment>
<dbReference type="SUPFAM" id="SSF56752">
    <property type="entry name" value="D-aminoacid aminotransferase-like PLP-dependent enzymes"/>
    <property type="match status" value="1"/>
</dbReference>
<sequence>MTDMSRGAAYLNGEFMPLAEARIPVTHWGYRRSDVTYDVVGVRDGAFFRLEDHLRRFRASMTRLRMAPPESDDRIRAILHRVVALSGLRDAYVAMDCLRASPAPGAPRHPAYAPSYLMCYAVPWVWVASPEMIDRGMHLMIPKVRRIPPESFDPRVKNFHWGDLTEGQFEALDAGADFAVLLDGAGNVTEGPGFNVFCVIGGVVATPATGALDGITRASVMELCAELGLPLELRDIPAEEFRAADEIFGCTTAGGIMPAARIDGRRMNNDAPGPVSTALKDLFWKKRATGWHATPVDYAAAG</sequence>
<organism evidence="14 15">
    <name type="scientific">Frigidibacter mobilis</name>
    <dbReference type="NCBI Taxonomy" id="1335048"/>
    <lineage>
        <taxon>Bacteria</taxon>
        <taxon>Pseudomonadati</taxon>
        <taxon>Pseudomonadota</taxon>
        <taxon>Alphaproteobacteria</taxon>
        <taxon>Rhodobacterales</taxon>
        <taxon>Paracoccaceae</taxon>
        <taxon>Frigidibacter</taxon>
    </lineage>
</organism>
<evidence type="ECO:0000256" key="1">
    <source>
        <dbReference type="ARBA" id="ARBA00001933"/>
    </source>
</evidence>
<dbReference type="GO" id="GO:0008652">
    <property type="term" value="P:amino acid biosynthetic process"/>
    <property type="evidence" value="ECO:0007669"/>
    <property type="project" value="UniProtKB-ARBA"/>
</dbReference>
<evidence type="ECO:0000256" key="6">
    <source>
        <dbReference type="ARBA" id="ARBA00009320"/>
    </source>
</evidence>
<dbReference type="EMBL" id="CP012661">
    <property type="protein sequence ID" value="AMY68120.1"/>
    <property type="molecule type" value="Genomic_DNA"/>
</dbReference>
<comment type="catalytic activity">
    <reaction evidence="13">
        <text>L-leucine + 2-oxoglutarate = 4-methyl-2-oxopentanoate + L-glutamate</text>
        <dbReference type="Rhea" id="RHEA:18321"/>
        <dbReference type="ChEBI" id="CHEBI:16810"/>
        <dbReference type="ChEBI" id="CHEBI:17865"/>
        <dbReference type="ChEBI" id="CHEBI:29985"/>
        <dbReference type="ChEBI" id="CHEBI:57427"/>
        <dbReference type="EC" id="2.6.1.42"/>
    </reaction>
</comment>
<proteinExistence type="inferred from homology"/>
<comment type="pathway">
    <text evidence="4">Amino-acid biosynthesis; L-valine biosynthesis; L-valine from pyruvate: step 4/4.</text>
</comment>
<protein>
    <recommendedName>
        <fullName evidence="8">Probable branched-chain-amino-acid aminotransferase</fullName>
        <ecNumber evidence="7">2.6.1.42</ecNumber>
    </recommendedName>
</protein>
<dbReference type="Pfam" id="PF01063">
    <property type="entry name" value="Aminotran_4"/>
    <property type="match status" value="1"/>
</dbReference>
<evidence type="ECO:0000256" key="12">
    <source>
        <dbReference type="ARBA" id="ARBA00048798"/>
    </source>
</evidence>
<evidence type="ECO:0000313" key="15">
    <source>
        <dbReference type="Proteomes" id="UP000076128"/>
    </source>
</evidence>
<evidence type="ECO:0000313" key="14">
    <source>
        <dbReference type="EMBL" id="AMY68120.1"/>
    </source>
</evidence>
<dbReference type="EC" id="2.6.1.42" evidence="7"/>
<comment type="pathway">
    <text evidence="5">Amino-acid biosynthesis; L-leucine biosynthesis; L-leucine from 3-methyl-2-oxobutanoate: step 4/4.</text>
</comment>
<keyword evidence="15" id="KW-1185">Reference proteome</keyword>
<dbReference type="KEGG" id="daa:AKL17_0861"/>
<dbReference type="InterPro" id="IPR043132">
    <property type="entry name" value="BCAT-like_C"/>
</dbReference>
<dbReference type="PANTHER" id="PTHR42743:SF11">
    <property type="entry name" value="AMINODEOXYCHORISMATE LYASE"/>
    <property type="match status" value="1"/>
</dbReference>
<dbReference type="InterPro" id="IPR036038">
    <property type="entry name" value="Aminotransferase-like"/>
</dbReference>
<evidence type="ECO:0000256" key="3">
    <source>
        <dbReference type="ARBA" id="ARBA00004824"/>
    </source>
</evidence>
<dbReference type="GO" id="GO:0004084">
    <property type="term" value="F:branched-chain-amino-acid transaminase activity"/>
    <property type="evidence" value="ECO:0007669"/>
    <property type="project" value="UniProtKB-EC"/>
</dbReference>
<keyword evidence="14" id="KW-0032">Aminotransferase</keyword>
<dbReference type="FunFam" id="3.20.10.10:FF:000002">
    <property type="entry name" value="D-alanine aminotransferase"/>
    <property type="match status" value="1"/>
</dbReference>
<dbReference type="GO" id="GO:0009082">
    <property type="term" value="P:branched-chain amino acid biosynthetic process"/>
    <property type="evidence" value="ECO:0007669"/>
    <property type="project" value="UniProtKB-KW"/>
</dbReference>
<dbReference type="PATRIC" id="fig|1335048.3.peg.894"/>
<evidence type="ECO:0000256" key="7">
    <source>
        <dbReference type="ARBA" id="ARBA00013053"/>
    </source>
</evidence>
<evidence type="ECO:0000256" key="5">
    <source>
        <dbReference type="ARBA" id="ARBA00005072"/>
    </source>
</evidence>
<dbReference type="Proteomes" id="UP000076128">
    <property type="component" value="Chromosome"/>
</dbReference>
<dbReference type="Gene3D" id="3.30.470.10">
    <property type="match status" value="1"/>
</dbReference>
<evidence type="ECO:0000256" key="8">
    <source>
        <dbReference type="ARBA" id="ARBA00014472"/>
    </source>
</evidence>
<evidence type="ECO:0000256" key="9">
    <source>
        <dbReference type="ARBA" id="ARBA00022898"/>
    </source>
</evidence>
<evidence type="ECO:0000256" key="4">
    <source>
        <dbReference type="ARBA" id="ARBA00004931"/>
    </source>
</evidence>
<dbReference type="InterPro" id="IPR043131">
    <property type="entry name" value="BCAT-like_N"/>
</dbReference>
<comment type="cofactor">
    <cofactor evidence="1">
        <name>pyridoxal 5'-phosphate</name>
        <dbReference type="ChEBI" id="CHEBI:597326"/>
    </cofactor>
</comment>